<evidence type="ECO:0000256" key="2">
    <source>
        <dbReference type="ARBA" id="ARBA00022490"/>
    </source>
</evidence>
<dbReference type="InterPro" id="IPR051249">
    <property type="entry name" value="NLRP_Inflammasome"/>
</dbReference>
<dbReference type="Gene3D" id="1.10.533.10">
    <property type="entry name" value="Death Domain, Fas"/>
    <property type="match status" value="1"/>
</dbReference>
<dbReference type="PANTHER" id="PTHR46985">
    <property type="entry name" value="NACHT, LRR AND PYD DOMAINS-CONTAINING PROTEIN 1"/>
    <property type="match status" value="1"/>
</dbReference>
<evidence type="ECO:0000256" key="3">
    <source>
        <dbReference type="ARBA" id="ARBA00022588"/>
    </source>
</evidence>
<keyword evidence="9" id="KW-1185">Reference proteome</keyword>
<keyword evidence="2" id="KW-0963">Cytoplasm</keyword>
<name>A0AAD7VY46_9TELE</name>
<accession>A0AAD7VY46</accession>
<dbReference type="AlphaFoldDB" id="A0AAD7VY46"/>
<dbReference type="PROSITE" id="PS50209">
    <property type="entry name" value="CARD"/>
    <property type="match status" value="1"/>
</dbReference>
<evidence type="ECO:0000256" key="6">
    <source>
        <dbReference type="SAM" id="MobiDB-lite"/>
    </source>
</evidence>
<keyword evidence="4" id="KW-0391">Immunity</keyword>
<sequence>MTQRIINKFGSENAIAPTAEVFRAIGVEVGATYLEGGYAGQGGVITAGTGGGVSAAGTGDTGGSASGSGSTQTEGQHFVEKQTLELIEKVRMVESILDQLLHQELIDYEVYESVMDNTTTHGRMRTLMHNVISPGGRELKDALYWILEENEPALMRYLKGK</sequence>
<feature type="compositionally biased region" description="Gly residues" evidence="6">
    <location>
        <begin position="56"/>
        <end position="66"/>
    </location>
</feature>
<comment type="subcellular location">
    <subcellularLocation>
        <location evidence="1">Cytoplasm</location>
        <location evidence="1">Cytosol</location>
    </subcellularLocation>
</comment>
<feature type="region of interest" description="Disordered" evidence="6">
    <location>
        <begin position="56"/>
        <end position="76"/>
    </location>
</feature>
<evidence type="ECO:0000256" key="1">
    <source>
        <dbReference type="ARBA" id="ARBA00004514"/>
    </source>
</evidence>
<evidence type="ECO:0000313" key="8">
    <source>
        <dbReference type="EMBL" id="KAJ8358226.1"/>
    </source>
</evidence>
<evidence type="ECO:0000256" key="4">
    <source>
        <dbReference type="ARBA" id="ARBA00022859"/>
    </source>
</evidence>
<keyword evidence="5" id="KW-0395">Inflammatory response</keyword>
<comment type="caution">
    <text evidence="8">The sequence shown here is derived from an EMBL/GenBank/DDBJ whole genome shotgun (WGS) entry which is preliminary data.</text>
</comment>
<dbReference type="GO" id="GO:0042981">
    <property type="term" value="P:regulation of apoptotic process"/>
    <property type="evidence" value="ECO:0007669"/>
    <property type="project" value="InterPro"/>
</dbReference>
<dbReference type="PANTHER" id="PTHR46985:SF2">
    <property type="entry name" value="APOPTOSIS-ASSOCIATED SPECK-LIKE PROTEIN CONTAINING A CARD"/>
    <property type="match status" value="1"/>
</dbReference>
<proteinExistence type="predicted"/>
<gene>
    <name evidence="8" type="ORF">AAFF_G00021500</name>
</gene>
<evidence type="ECO:0000313" key="9">
    <source>
        <dbReference type="Proteomes" id="UP001221898"/>
    </source>
</evidence>
<feature type="domain" description="CARD" evidence="7">
    <location>
        <begin position="71"/>
        <end position="161"/>
    </location>
</feature>
<dbReference type="GO" id="GO:0006954">
    <property type="term" value="P:inflammatory response"/>
    <property type="evidence" value="ECO:0007669"/>
    <property type="project" value="UniProtKB-KW"/>
</dbReference>
<reference evidence="8" key="1">
    <citation type="journal article" date="2023" name="Science">
        <title>Genome structures resolve the early diversification of teleost fishes.</title>
        <authorList>
            <person name="Parey E."/>
            <person name="Louis A."/>
            <person name="Montfort J."/>
            <person name="Bouchez O."/>
            <person name="Roques C."/>
            <person name="Iampietro C."/>
            <person name="Lluch J."/>
            <person name="Castinel A."/>
            <person name="Donnadieu C."/>
            <person name="Desvignes T."/>
            <person name="Floi Bucao C."/>
            <person name="Jouanno E."/>
            <person name="Wen M."/>
            <person name="Mejri S."/>
            <person name="Dirks R."/>
            <person name="Jansen H."/>
            <person name="Henkel C."/>
            <person name="Chen W.J."/>
            <person name="Zahm M."/>
            <person name="Cabau C."/>
            <person name="Klopp C."/>
            <person name="Thompson A.W."/>
            <person name="Robinson-Rechavi M."/>
            <person name="Braasch I."/>
            <person name="Lecointre G."/>
            <person name="Bobe J."/>
            <person name="Postlethwait J.H."/>
            <person name="Berthelot C."/>
            <person name="Roest Crollius H."/>
            <person name="Guiguen Y."/>
        </authorList>
    </citation>
    <scope>NUCLEOTIDE SEQUENCE</scope>
    <source>
        <strain evidence="8">NC1722</strain>
    </source>
</reference>
<protein>
    <recommendedName>
        <fullName evidence="7">CARD domain-containing protein</fullName>
    </recommendedName>
</protein>
<dbReference type="GO" id="GO:0005829">
    <property type="term" value="C:cytosol"/>
    <property type="evidence" value="ECO:0007669"/>
    <property type="project" value="UniProtKB-SubCell"/>
</dbReference>
<evidence type="ECO:0000256" key="5">
    <source>
        <dbReference type="ARBA" id="ARBA00023198"/>
    </source>
</evidence>
<dbReference type="InterPro" id="IPR011029">
    <property type="entry name" value="DEATH-like_dom_sf"/>
</dbReference>
<organism evidence="8 9">
    <name type="scientific">Aldrovandia affinis</name>
    <dbReference type="NCBI Taxonomy" id="143900"/>
    <lineage>
        <taxon>Eukaryota</taxon>
        <taxon>Metazoa</taxon>
        <taxon>Chordata</taxon>
        <taxon>Craniata</taxon>
        <taxon>Vertebrata</taxon>
        <taxon>Euteleostomi</taxon>
        <taxon>Actinopterygii</taxon>
        <taxon>Neopterygii</taxon>
        <taxon>Teleostei</taxon>
        <taxon>Notacanthiformes</taxon>
        <taxon>Halosauridae</taxon>
        <taxon>Aldrovandia</taxon>
    </lineage>
</organism>
<dbReference type="Proteomes" id="UP001221898">
    <property type="component" value="Unassembled WGS sequence"/>
</dbReference>
<dbReference type="SUPFAM" id="SSF47986">
    <property type="entry name" value="DEATH domain"/>
    <property type="match status" value="1"/>
</dbReference>
<evidence type="ECO:0000259" key="7">
    <source>
        <dbReference type="PROSITE" id="PS50209"/>
    </source>
</evidence>
<dbReference type="Pfam" id="PF00619">
    <property type="entry name" value="CARD"/>
    <property type="match status" value="1"/>
</dbReference>
<keyword evidence="3" id="KW-0399">Innate immunity</keyword>
<dbReference type="GO" id="GO:0045087">
    <property type="term" value="P:innate immune response"/>
    <property type="evidence" value="ECO:0007669"/>
    <property type="project" value="UniProtKB-KW"/>
</dbReference>
<dbReference type="EMBL" id="JAINUG010001089">
    <property type="protein sequence ID" value="KAJ8358226.1"/>
    <property type="molecule type" value="Genomic_DNA"/>
</dbReference>
<dbReference type="InterPro" id="IPR001315">
    <property type="entry name" value="CARD"/>
</dbReference>